<sequence length="96" mass="9927">MQPPPLGRAPLRGATKTSLLQCGSTAPQAGHRVSGARPNAWRGLSVGRQALIRGRELPPAMGGFASRTGGQRKTRPAEGGRVSDLSPWSGGAFSLP</sequence>
<gene>
    <name evidence="2" type="ORF">TRIHO_18400</name>
</gene>
<dbReference type="AlphaFoldDB" id="A0A132BY73"/>
<protein>
    <submittedName>
        <fullName evidence="2">Uncharacterized protein</fullName>
    </submittedName>
</protein>
<organism evidence="2 3">
    <name type="scientific">Tritonibacter horizontis</name>
    <dbReference type="NCBI Taxonomy" id="1768241"/>
    <lineage>
        <taxon>Bacteria</taxon>
        <taxon>Pseudomonadati</taxon>
        <taxon>Pseudomonadota</taxon>
        <taxon>Alphaproteobacteria</taxon>
        <taxon>Rhodobacterales</taxon>
        <taxon>Paracoccaceae</taxon>
        <taxon>Tritonibacter</taxon>
    </lineage>
</organism>
<feature type="region of interest" description="Disordered" evidence="1">
    <location>
        <begin position="53"/>
        <end position="96"/>
    </location>
</feature>
<evidence type="ECO:0000313" key="3">
    <source>
        <dbReference type="Proteomes" id="UP000068382"/>
    </source>
</evidence>
<dbReference type="Proteomes" id="UP000068382">
    <property type="component" value="Unassembled WGS sequence"/>
</dbReference>
<evidence type="ECO:0000313" key="2">
    <source>
        <dbReference type="EMBL" id="KUP93343.1"/>
    </source>
</evidence>
<dbReference type="EMBL" id="LPUY01000054">
    <property type="protein sequence ID" value="KUP93343.1"/>
    <property type="molecule type" value="Genomic_DNA"/>
</dbReference>
<proteinExistence type="predicted"/>
<reference evidence="2 3" key="1">
    <citation type="submission" date="2015-12" db="EMBL/GenBank/DDBJ databases">
        <title>Genome sequence of the marine Rhodobacteraceae strain O3.65, Candidatus Tritonibacter horizontis.</title>
        <authorList>
            <person name="Poehlein A."/>
            <person name="Giebel H.A."/>
            <person name="Voget S."/>
            <person name="Brinkhoff T."/>
        </authorList>
    </citation>
    <scope>NUCLEOTIDE SEQUENCE [LARGE SCALE GENOMIC DNA]</scope>
    <source>
        <strain evidence="2 3">O3.65</strain>
    </source>
</reference>
<comment type="caution">
    <text evidence="2">The sequence shown here is derived from an EMBL/GenBank/DDBJ whole genome shotgun (WGS) entry which is preliminary data.</text>
</comment>
<name>A0A132BY73_9RHOB</name>
<accession>A0A132BY73</accession>
<keyword evidence="3" id="KW-1185">Reference proteome</keyword>
<evidence type="ECO:0000256" key="1">
    <source>
        <dbReference type="SAM" id="MobiDB-lite"/>
    </source>
</evidence>